<dbReference type="InterPro" id="IPR029063">
    <property type="entry name" value="SAM-dependent_MTases_sf"/>
</dbReference>
<evidence type="ECO:0000256" key="3">
    <source>
        <dbReference type="PROSITE-ProRule" id="PRU00529"/>
    </source>
</evidence>
<dbReference type="SMART" id="SM00981">
    <property type="entry name" value="THUMP"/>
    <property type="match status" value="1"/>
</dbReference>
<proteinExistence type="predicted"/>
<dbReference type="GO" id="GO:0070043">
    <property type="term" value="F:rRNA (guanine-N7-)-methyltransferase activity"/>
    <property type="evidence" value="ECO:0007669"/>
    <property type="project" value="TreeGrafter"/>
</dbReference>
<name>A0A369B7V0_9FIRM</name>
<comment type="caution">
    <text evidence="5">The sequence shown here is derived from an EMBL/GenBank/DDBJ whole genome shotgun (WGS) entry which is preliminary data.</text>
</comment>
<dbReference type="InterPro" id="IPR054170">
    <property type="entry name" value="RlmL_1st"/>
</dbReference>
<dbReference type="Gene3D" id="3.30.2130.30">
    <property type="match status" value="1"/>
</dbReference>
<protein>
    <submittedName>
        <fullName evidence="5">Putative N6-adenine-specific DNA methylase</fullName>
    </submittedName>
</protein>
<dbReference type="SUPFAM" id="SSF53335">
    <property type="entry name" value="S-adenosyl-L-methionine-dependent methyltransferases"/>
    <property type="match status" value="1"/>
</dbReference>
<evidence type="ECO:0000256" key="1">
    <source>
        <dbReference type="ARBA" id="ARBA00022603"/>
    </source>
</evidence>
<sequence>MSKMHLIATSAFGIESVVGRELQRLGYGDQHIENGKVTFSGDESAICRTNLWLRSSDRVLVKMGEFKALSFEELFEQTKALPWDEWIPENAEFPVDGKSVSSKLSSVPDCQAIVKKAIVEKLKQRYKREWFEETGPLYRIEVALLKDMATLTLDTTGPGLHKRGYRRLAGNAPLKETMACAMLMISRWNGDRILIDPFCGSGTIPIEAAMIAKNIAPGMKRSFSAEGWRTVPKELWKKARDEAQDLIRHGCELRIHGSDISEEAISLARYHAKQAGVDSDIHLQRMDMADISSRYKYGFIICNPPYGERLGEVRQAEGLYRDMARTFKELDTWSYYILASHPEFEKIFGRRADKKRKLYNGRILCNYYQFYGPPPPKREPGTDMLKKV</sequence>
<evidence type="ECO:0000313" key="5">
    <source>
        <dbReference type="EMBL" id="RCX16626.1"/>
    </source>
</evidence>
<dbReference type="Pfam" id="PF02926">
    <property type="entry name" value="THUMP"/>
    <property type="match status" value="1"/>
</dbReference>
<dbReference type="PROSITE" id="PS51165">
    <property type="entry name" value="THUMP"/>
    <property type="match status" value="1"/>
</dbReference>
<dbReference type="InterPro" id="IPR000241">
    <property type="entry name" value="RlmKL-like_Mtase"/>
</dbReference>
<dbReference type="GO" id="GO:0003723">
    <property type="term" value="F:RNA binding"/>
    <property type="evidence" value="ECO:0007669"/>
    <property type="project" value="UniProtKB-UniRule"/>
</dbReference>
<accession>A0A369B7V0</accession>
<dbReference type="Gene3D" id="3.40.50.150">
    <property type="entry name" value="Vaccinia Virus protein VP39"/>
    <property type="match status" value="1"/>
</dbReference>
<dbReference type="PANTHER" id="PTHR47313:SF1">
    <property type="entry name" value="RIBOSOMAL RNA LARGE SUBUNIT METHYLTRANSFERASE K_L"/>
    <property type="match status" value="1"/>
</dbReference>
<dbReference type="InterPro" id="IPR053943">
    <property type="entry name" value="RlmKL-like_Mtase_CS"/>
</dbReference>
<dbReference type="PROSITE" id="PS01261">
    <property type="entry name" value="UPF0020"/>
    <property type="match status" value="1"/>
</dbReference>
<keyword evidence="3" id="KW-0694">RNA-binding</keyword>
<dbReference type="GO" id="GO:0008990">
    <property type="term" value="F:rRNA (guanine-N2-)-methyltransferase activity"/>
    <property type="evidence" value="ECO:0007669"/>
    <property type="project" value="TreeGrafter"/>
</dbReference>
<dbReference type="Pfam" id="PF01170">
    <property type="entry name" value="UPF0020"/>
    <property type="match status" value="1"/>
</dbReference>
<evidence type="ECO:0000313" key="6">
    <source>
        <dbReference type="Proteomes" id="UP000253034"/>
    </source>
</evidence>
<dbReference type="InterPro" id="IPR004114">
    <property type="entry name" value="THUMP_dom"/>
</dbReference>
<feature type="domain" description="THUMP" evidence="4">
    <location>
        <begin position="45"/>
        <end position="155"/>
    </location>
</feature>
<dbReference type="Proteomes" id="UP000253034">
    <property type="component" value="Unassembled WGS sequence"/>
</dbReference>
<dbReference type="EMBL" id="QPJT01000010">
    <property type="protein sequence ID" value="RCX16626.1"/>
    <property type="molecule type" value="Genomic_DNA"/>
</dbReference>
<dbReference type="PROSITE" id="PS00092">
    <property type="entry name" value="N6_MTASE"/>
    <property type="match status" value="1"/>
</dbReference>
<evidence type="ECO:0000259" key="4">
    <source>
        <dbReference type="PROSITE" id="PS51165"/>
    </source>
</evidence>
<evidence type="ECO:0000256" key="2">
    <source>
        <dbReference type="ARBA" id="ARBA00022679"/>
    </source>
</evidence>
<dbReference type="RefSeq" id="WP_114297787.1">
    <property type="nucleotide sequence ID" value="NZ_QPJT01000010.1"/>
</dbReference>
<dbReference type="AlphaFoldDB" id="A0A369B7V0"/>
<reference evidence="5 6" key="1">
    <citation type="submission" date="2018-07" db="EMBL/GenBank/DDBJ databases">
        <title>Genomic Encyclopedia of Type Strains, Phase IV (KMG-IV): sequencing the most valuable type-strain genomes for metagenomic binning, comparative biology and taxonomic classification.</title>
        <authorList>
            <person name="Goeker M."/>
        </authorList>
    </citation>
    <scope>NUCLEOTIDE SEQUENCE [LARGE SCALE GENOMIC DNA]</scope>
    <source>
        <strain evidence="5 6">DSM 27016</strain>
    </source>
</reference>
<keyword evidence="1 5" id="KW-0489">Methyltransferase</keyword>
<organism evidence="5 6">
    <name type="scientific">Anaerobacterium chartisolvens</name>
    <dbReference type="NCBI Taxonomy" id="1297424"/>
    <lineage>
        <taxon>Bacteria</taxon>
        <taxon>Bacillati</taxon>
        <taxon>Bacillota</taxon>
        <taxon>Clostridia</taxon>
        <taxon>Eubacteriales</taxon>
        <taxon>Oscillospiraceae</taxon>
        <taxon>Anaerobacterium</taxon>
    </lineage>
</organism>
<dbReference type="OrthoDB" id="9809404at2"/>
<dbReference type="CDD" id="cd11715">
    <property type="entry name" value="THUMP_AdoMetMT"/>
    <property type="match status" value="1"/>
</dbReference>
<dbReference type="Pfam" id="PF22020">
    <property type="entry name" value="RlmL_1st"/>
    <property type="match status" value="1"/>
</dbReference>
<gene>
    <name evidence="5" type="ORF">DFR58_110124</name>
</gene>
<dbReference type="PANTHER" id="PTHR47313">
    <property type="entry name" value="RIBOSOMAL RNA LARGE SUBUNIT METHYLTRANSFERASE K/L"/>
    <property type="match status" value="1"/>
</dbReference>
<keyword evidence="2" id="KW-0808">Transferase</keyword>
<keyword evidence="6" id="KW-1185">Reference proteome</keyword>
<dbReference type="InterPro" id="IPR002052">
    <property type="entry name" value="DNA_methylase_N6_adenine_CS"/>
</dbReference>